<dbReference type="InterPro" id="IPR023393">
    <property type="entry name" value="START-like_dom_sf"/>
</dbReference>
<comment type="similarity">
    <text evidence="1">Belongs to the AHA1 family.</text>
</comment>
<name>A0A0B2AIY7_9MICC</name>
<evidence type="ECO:0000259" key="3">
    <source>
        <dbReference type="Pfam" id="PF08327"/>
    </source>
</evidence>
<proteinExistence type="inferred from homology"/>
<evidence type="ECO:0000313" key="4">
    <source>
        <dbReference type="EMBL" id="KHL03550.1"/>
    </source>
</evidence>
<evidence type="ECO:0000256" key="2">
    <source>
        <dbReference type="SAM" id="MobiDB-lite"/>
    </source>
</evidence>
<comment type="caution">
    <text evidence="4">The sequence shown here is derived from an EMBL/GenBank/DDBJ whole genome shotgun (WGS) entry which is preliminary data.</text>
</comment>
<keyword evidence="5" id="KW-1185">Reference proteome</keyword>
<organism evidence="4 5">
    <name type="scientific">Sinomonas humi</name>
    <dbReference type="NCBI Taxonomy" id="1338436"/>
    <lineage>
        <taxon>Bacteria</taxon>
        <taxon>Bacillati</taxon>
        <taxon>Actinomycetota</taxon>
        <taxon>Actinomycetes</taxon>
        <taxon>Micrococcales</taxon>
        <taxon>Micrococcaceae</taxon>
        <taxon>Sinomonas</taxon>
    </lineage>
</organism>
<sequence>MTGKARDAVASVKIAASREAIWSALTTPEEIKKYFLGTQVKTTWEVGSPIYFSGEWHGKPYEDHGVVLVFEPPEILRVSHYSPLSGKPDVPENYHTVEYRINDGDNNTSSVTITQGNNTSEEEAAESEKTWRLVLDSLKELLEA</sequence>
<dbReference type="OrthoDB" id="9803476at2"/>
<dbReference type="Proteomes" id="UP000030982">
    <property type="component" value="Unassembled WGS sequence"/>
</dbReference>
<reference evidence="4 5" key="1">
    <citation type="submission" date="2014-09" db="EMBL/GenBank/DDBJ databases">
        <title>Genome sequence of Sinomonas sp. MUSC 117.</title>
        <authorList>
            <person name="Lee L.-H."/>
        </authorList>
    </citation>
    <scope>NUCLEOTIDE SEQUENCE [LARGE SCALE GENOMIC DNA]</scope>
    <source>
        <strain evidence="4 5">MUSC 117</strain>
    </source>
</reference>
<dbReference type="InterPro" id="IPR013538">
    <property type="entry name" value="ASHA1/2-like_C"/>
</dbReference>
<evidence type="ECO:0000256" key="1">
    <source>
        <dbReference type="ARBA" id="ARBA00006817"/>
    </source>
</evidence>
<dbReference type="EMBL" id="JTDL01000098">
    <property type="protein sequence ID" value="KHL03550.1"/>
    <property type="molecule type" value="Genomic_DNA"/>
</dbReference>
<dbReference type="SUPFAM" id="SSF55961">
    <property type="entry name" value="Bet v1-like"/>
    <property type="match status" value="1"/>
</dbReference>
<gene>
    <name evidence="4" type="ORF">LK10_09080</name>
</gene>
<dbReference type="Gene3D" id="3.30.530.20">
    <property type="match status" value="1"/>
</dbReference>
<evidence type="ECO:0000313" key="5">
    <source>
        <dbReference type="Proteomes" id="UP000030982"/>
    </source>
</evidence>
<feature type="domain" description="Activator of Hsp90 ATPase homologue 1/2-like C-terminal" evidence="3">
    <location>
        <begin position="16"/>
        <end position="143"/>
    </location>
</feature>
<dbReference type="CDD" id="cd07814">
    <property type="entry name" value="SRPBCC_CalC_Aha1-like"/>
    <property type="match status" value="1"/>
</dbReference>
<feature type="compositionally biased region" description="Polar residues" evidence="2">
    <location>
        <begin position="104"/>
        <end position="119"/>
    </location>
</feature>
<dbReference type="Pfam" id="PF08327">
    <property type="entry name" value="AHSA1"/>
    <property type="match status" value="1"/>
</dbReference>
<accession>A0A0B2AIY7</accession>
<dbReference type="RefSeq" id="WP_043122559.1">
    <property type="nucleotide sequence ID" value="NZ_JTDL01000098.1"/>
</dbReference>
<dbReference type="STRING" id="1338436.LK10_09080"/>
<feature type="region of interest" description="Disordered" evidence="2">
    <location>
        <begin position="100"/>
        <end position="128"/>
    </location>
</feature>
<dbReference type="AlphaFoldDB" id="A0A0B2AIY7"/>
<protein>
    <submittedName>
        <fullName evidence="4">ATPase</fullName>
    </submittedName>
</protein>